<accession>A0AAD3CH83</accession>
<dbReference type="PANTHER" id="PTHR20883">
    <property type="entry name" value="PHYTANOYL-COA DIOXYGENASE DOMAIN CONTAINING 1"/>
    <property type="match status" value="1"/>
</dbReference>
<protein>
    <recommendedName>
        <fullName evidence="4">Phytanoyl-CoA dioxygenase</fullName>
    </recommendedName>
</protein>
<dbReference type="Proteomes" id="UP001054902">
    <property type="component" value="Unassembled WGS sequence"/>
</dbReference>
<evidence type="ECO:0000313" key="2">
    <source>
        <dbReference type="EMBL" id="GFH44796.1"/>
    </source>
</evidence>
<sequence length="330" mass="37067">MQLITEQETNNSSRNVEVVVSKDQIDTFHKDGVILIKKALNSKQVHLGREAIAESILNPGPHAEFLGEKDTKLSSKDLQEGNGNEIDLALPDHYSNWLLFQDQYSSVRCEKMKQFIQESKVAKIAAKIIQSTTAAFIYDHVISKVQSNSSVSSSSSIPWHQDLPYWNFNGKQIVSVWIPFDEMSASTSKDVLSFVIGSHTWGLFRPKHFVDGTPYDGTEHMDDMPDIEEMVSTGKATVRSFDVCLGDLLIFDSRIIHGSGSHVITHDHDNMNYSRRNGLHRRVALRFGGDDAIFYKRKGETAIPPSYIQHGLQHGDKVSLDGSFPILYSE</sequence>
<comment type="caution">
    <text evidence="2">The sequence shown here is derived from an EMBL/GenBank/DDBJ whole genome shotgun (WGS) entry which is preliminary data.</text>
</comment>
<keyword evidence="3" id="KW-1185">Reference proteome</keyword>
<dbReference type="InterPro" id="IPR008775">
    <property type="entry name" value="Phytyl_CoA_dOase-like"/>
</dbReference>
<dbReference type="PANTHER" id="PTHR20883:SF49">
    <property type="entry name" value="PHYTANOYL-COA DIOXYGENASE"/>
    <property type="match status" value="1"/>
</dbReference>
<dbReference type="EMBL" id="BLLK01000020">
    <property type="protein sequence ID" value="GFH44796.1"/>
    <property type="molecule type" value="Genomic_DNA"/>
</dbReference>
<evidence type="ECO:0000256" key="1">
    <source>
        <dbReference type="ARBA" id="ARBA00001962"/>
    </source>
</evidence>
<gene>
    <name evidence="2" type="ORF">CTEN210_01270</name>
</gene>
<proteinExistence type="predicted"/>
<evidence type="ECO:0000313" key="3">
    <source>
        <dbReference type="Proteomes" id="UP001054902"/>
    </source>
</evidence>
<comment type="cofactor">
    <cofactor evidence="1">
        <name>Fe cation</name>
        <dbReference type="ChEBI" id="CHEBI:24875"/>
    </cofactor>
</comment>
<dbReference type="Pfam" id="PF05721">
    <property type="entry name" value="PhyH"/>
    <property type="match status" value="1"/>
</dbReference>
<evidence type="ECO:0008006" key="4">
    <source>
        <dbReference type="Google" id="ProtNLM"/>
    </source>
</evidence>
<dbReference type="Gene3D" id="2.60.120.620">
    <property type="entry name" value="q2cbj1_9rhob like domain"/>
    <property type="match status" value="1"/>
</dbReference>
<reference evidence="2 3" key="1">
    <citation type="journal article" date="2021" name="Sci. Rep.">
        <title>The genome of the diatom Chaetoceros tenuissimus carries an ancient integrated fragment of an extant virus.</title>
        <authorList>
            <person name="Hongo Y."/>
            <person name="Kimura K."/>
            <person name="Takaki Y."/>
            <person name="Yoshida Y."/>
            <person name="Baba S."/>
            <person name="Kobayashi G."/>
            <person name="Nagasaki K."/>
            <person name="Hano T."/>
            <person name="Tomaru Y."/>
        </authorList>
    </citation>
    <scope>NUCLEOTIDE SEQUENCE [LARGE SCALE GENOMIC DNA]</scope>
    <source>
        <strain evidence="2 3">NIES-3715</strain>
    </source>
</reference>
<organism evidence="2 3">
    <name type="scientific">Chaetoceros tenuissimus</name>
    <dbReference type="NCBI Taxonomy" id="426638"/>
    <lineage>
        <taxon>Eukaryota</taxon>
        <taxon>Sar</taxon>
        <taxon>Stramenopiles</taxon>
        <taxon>Ochrophyta</taxon>
        <taxon>Bacillariophyta</taxon>
        <taxon>Coscinodiscophyceae</taxon>
        <taxon>Chaetocerotophycidae</taxon>
        <taxon>Chaetocerotales</taxon>
        <taxon>Chaetocerotaceae</taxon>
        <taxon>Chaetoceros</taxon>
    </lineage>
</organism>
<name>A0AAD3CH83_9STRA</name>
<dbReference type="AlphaFoldDB" id="A0AAD3CH83"/>
<dbReference type="SUPFAM" id="SSF51197">
    <property type="entry name" value="Clavaminate synthase-like"/>
    <property type="match status" value="1"/>
</dbReference>